<evidence type="ECO:0000313" key="2">
    <source>
        <dbReference type="EMBL" id="EPS65076.1"/>
    </source>
</evidence>
<organism evidence="2 3">
    <name type="scientific">Genlisea aurea</name>
    <dbReference type="NCBI Taxonomy" id="192259"/>
    <lineage>
        <taxon>Eukaryota</taxon>
        <taxon>Viridiplantae</taxon>
        <taxon>Streptophyta</taxon>
        <taxon>Embryophyta</taxon>
        <taxon>Tracheophyta</taxon>
        <taxon>Spermatophyta</taxon>
        <taxon>Magnoliopsida</taxon>
        <taxon>eudicotyledons</taxon>
        <taxon>Gunneridae</taxon>
        <taxon>Pentapetalae</taxon>
        <taxon>asterids</taxon>
        <taxon>lamiids</taxon>
        <taxon>Lamiales</taxon>
        <taxon>Lentibulariaceae</taxon>
        <taxon>Genlisea</taxon>
    </lineage>
</organism>
<dbReference type="Proteomes" id="UP000015453">
    <property type="component" value="Unassembled WGS sequence"/>
</dbReference>
<comment type="similarity">
    <text evidence="1">Belongs to the SCAR/WAVE family.</text>
</comment>
<reference evidence="2 3" key="1">
    <citation type="journal article" date="2013" name="BMC Genomics">
        <title>The miniature genome of a carnivorous plant Genlisea aurea contains a low number of genes and short non-coding sequences.</title>
        <authorList>
            <person name="Leushkin E.V."/>
            <person name="Sutormin R.A."/>
            <person name="Nabieva E.R."/>
            <person name="Penin A.A."/>
            <person name="Kondrashov A.S."/>
            <person name="Logacheva M.D."/>
        </authorList>
    </citation>
    <scope>NUCLEOTIDE SEQUENCE [LARGE SCALE GENOMIC DNA]</scope>
</reference>
<dbReference type="GO" id="GO:2000601">
    <property type="term" value="P:positive regulation of Arp2/3 complex-mediated actin nucleation"/>
    <property type="evidence" value="ECO:0007669"/>
    <property type="project" value="TreeGrafter"/>
</dbReference>
<accession>S8CK47</accession>
<comment type="caution">
    <text evidence="2">The sequence shown here is derived from an EMBL/GenBank/DDBJ whole genome shotgun (WGS) entry which is preliminary data.</text>
</comment>
<protein>
    <recommendedName>
        <fullName evidence="4">Protein SCAR</fullName>
    </recommendedName>
</protein>
<dbReference type="PANTHER" id="PTHR12902">
    <property type="entry name" value="WASP-1"/>
    <property type="match status" value="1"/>
</dbReference>
<dbReference type="GO" id="GO:0030036">
    <property type="term" value="P:actin cytoskeleton organization"/>
    <property type="evidence" value="ECO:0007669"/>
    <property type="project" value="InterPro"/>
</dbReference>
<gene>
    <name evidence="2" type="ORF">M569_09703</name>
</gene>
<feature type="non-terminal residue" evidence="2">
    <location>
        <position position="197"/>
    </location>
</feature>
<dbReference type="EMBL" id="AUSU01004437">
    <property type="protein sequence ID" value="EPS65076.1"/>
    <property type="molecule type" value="Genomic_DNA"/>
</dbReference>
<keyword evidence="3" id="KW-1185">Reference proteome</keyword>
<feature type="non-terminal residue" evidence="2">
    <location>
        <position position="1"/>
    </location>
</feature>
<proteinExistence type="inferred from homology"/>
<dbReference type="GO" id="GO:0034237">
    <property type="term" value="F:protein kinase A regulatory subunit binding"/>
    <property type="evidence" value="ECO:0007669"/>
    <property type="project" value="TreeGrafter"/>
</dbReference>
<dbReference type="OrthoDB" id="753427at2759"/>
<dbReference type="InterPro" id="IPR028288">
    <property type="entry name" value="SCAR/WAVE_fam"/>
</dbReference>
<dbReference type="Gene3D" id="6.10.280.150">
    <property type="match status" value="1"/>
</dbReference>
<dbReference type="GO" id="GO:0071933">
    <property type="term" value="F:Arp2/3 complex binding"/>
    <property type="evidence" value="ECO:0007669"/>
    <property type="project" value="TreeGrafter"/>
</dbReference>
<sequence>HKMPLVRLDLRNEYALGVPELYGMAGEEDPKGILEGVAVAGLVGVLRQIGDLAEFAAEVFHGLQEDVTTTTSRSHRLIGRVKRLEAALSPLEKAVLAQRSHLHFAYTAGSIWHTRFRIEKSHFIYGDLPKFIMDSYEDCRGPPRLQLLDRFDPGGPGSCLKRYSDPSFFKRASSAACDEAQATTSKVSKDRAGRKTK</sequence>
<evidence type="ECO:0000256" key="1">
    <source>
        <dbReference type="ARBA" id="ARBA00006993"/>
    </source>
</evidence>
<dbReference type="Gene3D" id="1.20.5.340">
    <property type="match status" value="1"/>
</dbReference>
<dbReference type="PANTHER" id="PTHR12902:SF33">
    <property type="entry name" value="PROTEIN SCAR3"/>
    <property type="match status" value="1"/>
</dbReference>
<dbReference type="GO" id="GO:0005856">
    <property type="term" value="C:cytoskeleton"/>
    <property type="evidence" value="ECO:0007669"/>
    <property type="project" value="InterPro"/>
</dbReference>
<evidence type="ECO:0008006" key="4">
    <source>
        <dbReference type="Google" id="ProtNLM"/>
    </source>
</evidence>
<dbReference type="AlphaFoldDB" id="S8CK47"/>
<name>S8CK47_9LAMI</name>
<evidence type="ECO:0000313" key="3">
    <source>
        <dbReference type="Proteomes" id="UP000015453"/>
    </source>
</evidence>